<dbReference type="GO" id="GO:0003700">
    <property type="term" value="F:DNA-binding transcription factor activity"/>
    <property type="evidence" value="ECO:0007669"/>
    <property type="project" value="InterPro"/>
</dbReference>
<protein>
    <submittedName>
        <fullName evidence="4">Predicted DNA-binding transcriptional regulator YafY, contains an HTH and WYL domains</fullName>
    </submittedName>
</protein>
<proteinExistence type="predicted"/>
<dbReference type="AlphaFoldDB" id="A0A1M6YQI8"/>
<dbReference type="OrthoDB" id="9815009at2"/>
<keyword evidence="5" id="KW-1185">Reference proteome</keyword>
<dbReference type="EMBL" id="FRAC01000026">
    <property type="protein sequence ID" value="SHL20299.1"/>
    <property type="molecule type" value="Genomic_DNA"/>
</dbReference>
<accession>A0A1M6YQI8</accession>
<evidence type="ECO:0000256" key="2">
    <source>
        <dbReference type="ARBA" id="ARBA00023163"/>
    </source>
</evidence>
<evidence type="ECO:0000313" key="4">
    <source>
        <dbReference type="EMBL" id="SHL20299.1"/>
    </source>
</evidence>
<name>A0A1M6YQI8_9FIRM</name>
<evidence type="ECO:0000256" key="1">
    <source>
        <dbReference type="ARBA" id="ARBA00023015"/>
    </source>
</evidence>
<keyword evidence="2" id="KW-0804">Transcription</keyword>
<evidence type="ECO:0000259" key="3">
    <source>
        <dbReference type="PROSITE" id="PS51000"/>
    </source>
</evidence>
<organism evidence="4 5">
    <name type="scientific">Anaerocolumna jejuensis DSM 15929</name>
    <dbReference type="NCBI Taxonomy" id="1121322"/>
    <lineage>
        <taxon>Bacteria</taxon>
        <taxon>Bacillati</taxon>
        <taxon>Bacillota</taxon>
        <taxon>Clostridia</taxon>
        <taxon>Lachnospirales</taxon>
        <taxon>Lachnospiraceae</taxon>
        <taxon>Anaerocolumna</taxon>
    </lineage>
</organism>
<dbReference type="RefSeq" id="WP_073279131.1">
    <property type="nucleotide sequence ID" value="NZ_FRAC01000026.1"/>
</dbReference>
<dbReference type="Pfam" id="PF08279">
    <property type="entry name" value="HTH_11"/>
    <property type="match status" value="1"/>
</dbReference>
<dbReference type="PIRSF" id="PIRSF016838">
    <property type="entry name" value="PafC"/>
    <property type="match status" value="1"/>
</dbReference>
<dbReference type="InterPro" id="IPR057727">
    <property type="entry name" value="WCX_dom"/>
</dbReference>
<dbReference type="GO" id="GO:0003677">
    <property type="term" value="F:DNA binding"/>
    <property type="evidence" value="ECO:0007669"/>
    <property type="project" value="UniProtKB-KW"/>
</dbReference>
<dbReference type="STRING" id="1121322.SAMN02745136_04346"/>
<dbReference type="PANTHER" id="PTHR34580:SF1">
    <property type="entry name" value="PROTEIN PAFC"/>
    <property type="match status" value="1"/>
</dbReference>
<dbReference type="InterPro" id="IPR051534">
    <property type="entry name" value="CBASS_pafABC_assoc_protein"/>
</dbReference>
<dbReference type="SUPFAM" id="SSF46785">
    <property type="entry name" value="Winged helix' DNA-binding domain"/>
    <property type="match status" value="1"/>
</dbReference>
<dbReference type="InterPro" id="IPR036388">
    <property type="entry name" value="WH-like_DNA-bd_sf"/>
</dbReference>
<keyword evidence="1" id="KW-0805">Transcription regulation</keyword>
<feature type="domain" description="HTH deoR-type" evidence="3">
    <location>
        <begin position="2"/>
        <end position="57"/>
    </location>
</feature>
<evidence type="ECO:0000313" key="5">
    <source>
        <dbReference type="Proteomes" id="UP000184386"/>
    </source>
</evidence>
<reference evidence="4 5" key="1">
    <citation type="submission" date="2016-11" db="EMBL/GenBank/DDBJ databases">
        <authorList>
            <person name="Jaros S."/>
            <person name="Januszkiewicz K."/>
            <person name="Wedrychowicz H."/>
        </authorList>
    </citation>
    <scope>NUCLEOTIDE SEQUENCE [LARGE SCALE GENOMIC DNA]</scope>
    <source>
        <strain evidence="4 5">DSM 15929</strain>
    </source>
</reference>
<dbReference type="InterPro" id="IPR001034">
    <property type="entry name" value="DeoR_HTH"/>
</dbReference>
<sequence>MKLARMISIIMLLLEHRIISATKLAMMFEVSPRTIFRDIDTINEAGIPIIAYPGVKGGIGIMEEYKIEKGLFTVPDIISLLSGLGSIPLSSEEIFTTMAKIKGLLPKEHIHEIELKSNKITTDYTSWKGIKSLPVNIKEIRAALDKNHFLYFQYYDRGGRETARKIEPYRLIFKDSNWYIHAYCLSRQDFRTFRLSRMSSLQVLDETFIPREFEIKPSVLPAIQKITIKLLVDNSLRGWMADFCGKENIDIYDDTRVIVHFPFMESDYVYGLLLKFGDKCECLEPETIRRELLRRVNNIQKLYQKP</sequence>
<dbReference type="InterPro" id="IPR026881">
    <property type="entry name" value="WYL_dom"/>
</dbReference>
<dbReference type="Gene3D" id="1.10.10.10">
    <property type="entry name" value="Winged helix-like DNA-binding domain superfamily/Winged helix DNA-binding domain"/>
    <property type="match status" value="1"/>
</dbReference>
<dbReference type="PANTHER" id="PTHR34580">
    <property type="match status" value="1"/>
</dbReference>
<dbReference type="InterPro" id="IPR013196">
    <property type="entry name" value="HTH_11"/>
</dbReference>
<gene>
    <name evidence="4" type="ORF">SAMN02745136_04346</name>
</gene>
<dbReference type="PROSITE" id="PS52050">
    <property type="entry name" value="WYL"/>
    <property type="match status" value="1"/>
</dbReference>
<dbReference type="Pfam" id="PF13280">
    <property type="entry name" value="WYL"/>
    <property type="match status" value="1"/>
</dbReference>
<dbReference type="Pfam" id="PF25583">
    <property type="entry name" value="WCX"/>
    <property type="match status" value="1"/>
</dbReference>
<dbReference type="InterPro" id="IPR036390">
    <property type="entry name" value="WH_DNA-bd_sf"/>
</dbReference>
<dbReference type="Proteomes" id="UP000184386">
    <property type="component" value="Unassembled WGS sequence"/>
</dbReference>
<dbReference type="PROSITE" id="PS51000">
    <property type="entry name" value="HTH_DEOR_2"/>
    <property type="match status" value="1"/>
</dbReference>
<keyword evidence="4" id="KW-0238">DNA-binding</keyword>
<dbReference type="InterPro" id="IPR028349">
    <property type="entry name" value="PafC-like"/>
</dbReference>